<name>Q0RZ15_RHOJR</name>
<evidence type="ECO:0000313" key="2">
    <source>
        <dbReference type="EMBL" id="ABG99471.1"/>
    </source>
</evidence>
<feature type="compositionally biased region" description="Basic and acidic residues" evidence="1">
    <location>
        <begin position="23"/>
        <end position="37"/>
    </location>
</feature>
<dbReference type="HOGENOM" id="CLU_2071281_0_0_11"/>
<sequence length="118" mass="13426">MDPDAIAIPHTRRAVAHLMPTRIDLDHPGAGHRENSHRPRTPQHTAGNRPPNRLPQPACRTAQTRESVTRRLTRSQTKPQAGRHRQHRPAPKAVDPAFRRSDPEPARRQRHSSRIPGR</sequence>
<gene>
    <name evidence="2" type="ordered locus">RHA1_ro08427</name>
</gene>
<dbReference type="Proteomes" id="UP000008710">
    <property type="component" value="Plasmid pRHL1"/>
</dbReference>
<evidence type="ECO:0000313" key="3">
    <source>
        <dbReference type="Proteomes" id="UP000008710"/>
    </source>
</evidence>
<dbReference type="KEGG" id="rha:RHA1_ro08427"/>
<feature type="region of interest" description="Disordered" evidence="1">
    <location>
        <begin position="1"/>
        <end position="118"/>
    </location>
</feature>
<feature type="compositionally biased region" description="Basic residues" evidence="1">
    <location>
        <begin position="81"/>
        <end position="90"/>
    </location>
</feature>
<geneLocation type="plasmid" evidence="2 3">
    <name>pRHL1</name>
</geneLocation>
<dbReference type="EMBL" id="CP000432">
    <property type="protein sequence ID" value="ABG99471.1"/>
    <property type="molecule type" value="Genomic_DNA"/>
</dbReference>
<proteinExistence type="predicted"/>
<evidence type="ECO:0000256" key="1">
    <source>
        <dbReference type="SAM" id="MobiDB-lite"/>
    </source>
</evidence>
<reference evidence="3" key="1">
    <citation type="journal article" date="2006" name="Proc. Natl. Acad. Sci. U.S.A.">
        <title>The complete genome of Rhodococcus sp. RHA1 provides insights into a catabolic powerhouse.</title>
        <authorList>
            <person name="McLeod M.P."/>
            <person name="Warren R.L."/>
            <person name="Hsiao W.W.L."/>
            <person name="Araki N."/>
            <person name="Myhre M."/>
            <person name="Fernandes C."/>
            <person name="Miyazawa D."/>
            <person name="Wong W."/>
            <person name="Lillquist A.L."/>
            <person name="Wang D."/>
            <person name="Dosanjh M."/>
            <person name="Hara H."/>
            <person name="Petrescu A."/>
            <person name="Morin R.D."/>
            <person name="Yang G."/>
            <person name="Stott J.M."/>
            <person name="Schein J.E."/>
            <person name="Shin H."/>
            <person name="Smailus D."/>
            <person name="Siddiqui A.S."/>
            <person name="Marra M.A."/>
            <person name="Jones S.J.M."/>
            <person name="Holt R."/>
            <person name="Brinkman F.S.L."/>
            <person name="Miyauchi K."/>
            <person name="Fukuda M."/>
            <person name="Davies J.E."/>
            <person name="Mohn W.W."/>
            <person name="Eltis L.D."/>
        </authorList>
    </citation>
    <scope>NUCLEOTIDE SEQUENCE [LARGE SCALE GENOMIC DNA]</scope>
    <source>
        <strain evidence="3">RHA1</strain>
    </source>
</reference>
<feature type="compositionally biased region" description="Basic residues" evidence="1">
    <location>
        <begin position="108"/>
        <end position="118"/>
    </location>
</feature>
<organism evidence="2 3">
    <name type="scientific">Rhodococcus jostii (strain RHA1)</name>
    <dbReference type="NCBI Taxonomy" id="101510"/>
    <lineage>
        <taxon>Bacteria</taxon>
        <taxon>Bacillati</taxon>
        <taxon>Actinomycetota</taxon>
        <taxon>Actinomycetes</taxon>
        <taxon>Mycobacteriales</taxon>
        <taxon>Nocardiaceae</taxon>
        <taxon>Rhodococcus</taxon>
    </lineage>
</organism>
<dbReference type="AlphaFoldDB" id="Q0RZ15"/>
<accession>Q0RZ15</accession>
<feature type="compositionally biased region" description="Basic and acidic residues" evidence="1">
    <location>
        <begin position="97"/>
        <end position="107"/>
    </location>
</feature>
<keyword evidence="2" id="KW-0614">Plasmid</keyword>
<protein>
    <submittedName>
        <fullName evidence="2">Uncharacterized protein</fullName>
    </submittedName>
</protein>